<dbReference type="GO" id="GO:0052693">
    <property type="term" value="F:epoxyqueuosine reductase activity"/>
    <property type="evidence" value="ECO:0007669"/>
    <property type="project" value="UniProtKB-UniRule"/>
</dbReference>
<feature type="binding site" evidence="17">
    <location>
        <position position="107"/>
    </location>
    <ligand>
        <name>[4Fe-4S] cluster</name>
        <dbReference type="ChEBI" id="CHEBI:49883"/>
    </ligand>
</feature>
<dbReference type="Pfam" id="PF02677">
    <property type="entry name" value="QueH"/>
    <property type="match status" value="1"/>
</dbReference>
<evidence type="ECO:0000256" key="5">
    <source>
        <dbReference type="ARBA" id="ARBA00016895"/>
    </source>
</evidence>
<evidence type="ECO:0000256" key="4">
    <source>
        <dbReference type="ARBA" id="ARBA00012622"/>
    </source>
</evidence>
<dbReference type="GO" id="GO:0051539">
    <property type="term" value="F:4 iron, 4 sulfur cluster binding"/>
    <property type="evidence" value="ECO:0007669"/>
    <property type="project" value="UniProtKB-UniRule"/>
</dbReference>
<gene>
    <name evidence="17" type="primary">queH</name>
    <name evidence="18" type="ORF">HNQ46_001944</name>
</gene>
<comment type="similarity">
    <text evidence="3 17">Belongs to the QueH family.</text>
</comment>
<organism evidence="18 19">
    <name type="scientific">Oribacterium sinus</name>
    <dbReference type="NCBI Taxonomy" id="237576"/>
    <lineage>
        <taxon>Bacteria</taxon>
        <taxon>Bacillati</taxon>
        <taxon>Bacillota</taxon>
        <taxon>Clostridia</taxon>
        <taxon>Lachnospirales</taxon>
        <taxon>Lachnospiraceae</taxon>
        <taxon>Oribacterium</taxon>
    </lineage>
</organism>
<feature type="binding site" evidence="17">
    <location>
        <position position="27"/>
    </location>
    <ligand>
        <name>[4Fe-4S] cluster</name>
        <dbReference type="ChEBI" id="CHEBI:49883"/>
    </ligand>
</feature>
<dbReference type="HAMAP" id="MF_02089">
    <property type="entry name" value="QueH"/>
    <property type="match status" value="1"/>
</dbReference>
<dbReference type="RefSeq" id="WP_183684489.1">
    <property type="nucleotide sequence ID" value="NZ_JACHHH010000010.1"/>
</dbReference>
<evidence type="ECO:0000256" key="9">
    <source>
        <dbReference type="ARBA" id="ARBA00022785"/>
    </source>
</evidence>
<dbReference type="GO" id="GO:0008616">
    <property type="term" value="P:tRNA queuosine(34) biosynthetic process"/>
    <property type="evidence" value="ECO:0007669"/>
    <property type="project" value="UniProtKB-UniRule"/>
</dbReference>
<dbReference type="PANTHER" id="PTHR36701">
    <property type="entry name" value="EPOXYQUEUOSINE REDUCTASE QUEH"/>
    <property type="match status" value="1"/>
</dbReference>
<keyword evidence="6 17" id="KW-0004">4Fe-4S</keyword>
<evidence type="ECO:0000256" key="7">
    <source>
        <dbReference type="ARBA" id="ARBA00022694"/>
    </source>
</evidence>
<dbReference type="PANTHER" id="PTHR36701:SF1">
    <property type="entry name" value="EPOXYQUEUOSINE REDUCTASE QUEH"/>
    <property type="match status" value="1"/>
</dbReference>
<feature type="disulfide bond" description="Redox-active" evidence="17">
    <location>
        <begin position="196"/>
        <end position="198"/>
    </location>
</feature>
<dbReference type="Proteomes" id="UP000522163">
    <property type="component" value="Unassembled WGS sequence"/>
</dbReference>
<dbReference type="EMBL" id="JACHHH010000010">
    <property type="protein sequence ID" value="MBB6041953.1"/>
    <property type="molecule type" value="Genomic_DNA"/>
</dbReference>
<evidence type="ECO:0000256" key="3">
    <source>
        <dbReference type="ARBA" id="ARBA00008207"/>
    </source>
</evidence>
<keyword evidence="7 17" id="KW-0819">tRNA processing</keyword>
<comment type="pathway">
    <text evidence="2 17">tRNA modification; tRNA-queuosine biosynthesis.</text>
</comment>
<comment type="caution">
    <text evidence="18">The sequence shown here is derived from an EMBL/GenBank/DDBJ whole genome shotgun (WGS) entry which is preliminary data.</text>
</comment>
<evidence type="ECO:0000256" key="15">
    <source>
        <dbReference type="ARBA" id="ARBA00031446"/>
    </source>
</evidence>
<dbReference type="InterPro" id="IPR003828">
    <property type="entry name" value="QueH"/>
</dbReference>
<keyword evidence="8 17" id="KW-0479">Metal-binding</keyword>
<keyword evidence="13 17" id="KW-1015">Disulfide bond</keyword>
<evidence type="ECO:0000256" key="10">
    <source>
        <dbReference type="ARBA" id="ARBA00023002"/>
    </source>
</evidence>
<comment type="catalytic activity">
    <reaction evidence="16 17">
        <text>epoxyqueuosine(34) in tRNA + AH2 = queuosine(34) in tRNA + A + H2O</text>
        <dbReference type="Rhea" id="RHEA:32159"/>
        <dbReference type="Rhea" id="RHEA-COMP:18571"/>
        <dbReference type="Rhea" id="RHEA-COMP:18582"/>
        <dbReference type="ChEBI" id="CHEBI:13193"/>
        <dbReference type="ChEBI" id="CHEBI:15377"/>
        <dbReference type="ChEBI" id="CHEBI:17499"/>
        <dbReference type="ChEBI" id="CHEBI:194431"/>
        <dbReference type="ChEBI" id="CHEBI:194443"/>
        <dbReference type="EC" id="1.17.99.6"/>
    </reaction>
</comment>
<comment type="function">
    <text evidence="1 17">Catalyzes the conversion of epoxyqueuosine (oQ) to queuosine (Q), which is a hypermodified base found in the wobble positions of tRNA(Asp), tRNA(Asn), tRNA(His) and tRNA(Tyr).</text>
</comment>
<protein>
    <recommendedName>
        <fullName evidence="5 17">Epoxyqueuosine reductase QueH</fullName>
        <ecNumber evidence="4 17">1.17.99.6</ecNumber>
    </recommendedName>
    <alternativeName>
        <fullName evidence="15 17">Queuosine biosynthesis protein QueH</fullName>
    </alternativeName>
</protein>
<dbReference type="EC" id="1.17.99.6" evidence="4 17"/>
<dbReference type="AlphaFoldDB" id="A0A7W9SGV4"/>
<evidence type="ECO:0000256" key="13">
    <source>
        <dbReference type="ARBA" id="ARBA00023157"/>
    </source>
</evidence>
<feature type="binding site" evidence="17">
    <location>
        <position position="28"/>
    </location>
    <ligand>
        <name>[4Fe-4S] cluster</name>
        <dbReference type="ChEBI" id="CHEBI:49883"/>
    </ligand>
</feature>
<dbReference type="UniPathway" id="UPA00392"/>
<dbReference type="GeneID" id="85015475"/>
<evidence type="ECO:0000256" key="12">
    <source>
        <dbReference type="ARBA" id="ARBA00023014"/>
    </source>
</evidence>
<keyword evidence="12 17" id="KW-0411">Iron-sulfur</keyword>
<feature type="binding site" evidence="17">
    <location>
        <position position="110"/>
    </location>
    <ligand>
        <name>[4Fe-4S] cluster</name>
        <dbReference type="ChEBI" id="CHEBI:49883"/>
    </ligand>
</feature>
<keyword evidence="11 17" id="KW-0408">Iron</keyword>
<evidence type="ECO:0000256" key="11">
    <source>
        <dbReference type="ARBA" id="ARBA00023004"/>
    </source>
</evidence>
<keyword evidence="10 17" id="KW-0560">Oxidoreductase</keyword>
<evidence type="ECO:0000256" key="14">
    <source>
        <dbReference type="ARBA" id="ARBA00023284"/>
    </source>
</evidence>
<proteinExistence type="inferred from homology"/>
<dbReference type="GO" id="GO:0046872">
    <property type="term" value="F:metal ion binding"/>
    <property type="evidence" value="ECO:0007669"/>
    <property type="project" value="UniProtKB-KW"/>
</dbReference>
<sequence>MKKNYEQLMESHLPKSGEKKRLLLHVCCAPCSTAVLESLEQYFSISIFFYNPNLDSKSEFLHRAEECKRLVKEMGFSMDVIVSNYIHEEFLEIAKGLEKEPERGARCDACFNLRLEETAQYGAGWNKEHPDQAFDYFCTSLSISPLKDATVLNEIGEALGEKYGIAYLPSDFKKKSRYLRSIELSKEHNLYRQDYCGCEFSKAESIRRNKEREKAESCSK</sequence>
<evidence type="ECO:0000256" key="8">
    <source>
        <dbReference type="ARBA" id="ARBA00022723"/>
    </source>
</evidence>
<name>A0A7W9SGV4_9FIRM</name>
<evidence type="ECO:0000256" key="1">
    <source>
        <dbReference type="ARBA" id="ARBA00002268"/>
    </source>
</evidence>
<evidence type="ECO:0000256" key="2">
    <source>
        <dbReference type="ARBA" id="ARBA00004691"/>
    </source>
</evidence>
<evidence type="ECO:0000313" key="19">
    <source>
        <dbReference type="Proteomes" id="UP000522163"/>
    </source>
</evidence>
<keyword evidence="14 17" id="KW-0676">Redox-active center</keyword>
<evidence type="ECO:0000256" key="17">
    <source>
        <dbReference type="HAMAP-Rule" id="MF_02089"/>
    </source>
</evidence>
<reference evidence="18 19" key="1">
    <citation type="submission" date="2020-08" db="EMBL/GenBank/DDBJ databases">
        <title>Genomic Encyclopedia of Type Strains, Phase IV (KMG-IV): sequencing the most valuable type-strain genomes for metagenomic binning, comparative biology and taxonomic classification.</title>
        <authorList>
            <person name="Goeker M."/>
        </authorList>
    </citation>
    <scope>NUCLEOTIDE SEQUENCE [LARGE SCALE GENOMIC DNA]</scope>
    <source>
        <strain evidence="18 19">DSM 17245</strain>
    </source>
</reference>
<evidence type="ECO:0000256" key="16">
    <source>
        <dbReference type="ARBA" id="ARBA00047415"/>
    </source>
</evidence>
<keyword evidence="9 17" id="KW-0671">Queuosine biosynthesis</keyword>
<evidence type="ECO:0000256" key="6">
    <source>
        <dbReference type="ARBA" id="ARBA00022485"/>
    </source>
</evidence>
<evidence type="ECO:0000313" key="18">
    <source>
        <dbReference type="EMBL" id="MBB6041953.1"/>
    </source>
</evidence>
<accession>A0A7W9SGV4</accession>